<dbReference type="Proteomes" id="UP000000739">
    <property type="component" value="Chromosome"/>
</dbReference>
<accession>B8F9B7</accession>
<dbReference type="AlphaFoldDB" id="B8F9B7"/>
<dbReference type="InterPro" id="IPR016709">
    <property type="entry name" value="HadA-like"/>
</dbReference>
<dbReference type="EMBL" id="CP001322">
    <property type="protein sequence ID" value="ACL02863.1"/>
    <property type="molecule type" value="Genomic_DNA"/>
</dbReference>
<proteinExistence type="predicted"/>
<dbReference type="InterPro" id="IPR039569">
    <property type="entry name" value="FAS1-like_DH_region"/>
</dbReference>
<dbReference type="Gene3D" id="3.10.129.10">
    <property type="entry name" value="Hotdog Thioesterase"/>
    <property type="match status" value="1"/>
</dbReference>
<name>B8F9B7_DESAL</name>
<evidence type="ECO:0000313" key="3">
    <source>
        <dbReference type="Proteomes" id="UP000000739"/>
    </source>
</evidence>
<dbReference type="SUPFAM" id="SSF54637">
    <property type="entry name" value="Thioesterase/thiol ester dehydrase-isomerase"/>
    <property type="match status" value="1"/>
</dbReference>
<reference evidence="2 3" key="1">
    <citation type="journal article" date="2012" name="Environ. Microbiol.">
        <title>The genome sequence of Desulfatibacillum alkenivorans AK-01: a blueprint for anaerobic alkane oxidation.</title>
        <authorList>
            <person name="Callaghan A.V."/>
            <person name="Morris B.E."/>
            <person name="Pereira I.A."/>
            <person name="McInerney M.J."/>
            <person name="Austin R.N."/>
            <person name="Groves J.T."/>
            <person name="Kukor J.J."/>
            <person name="Suflita J.M."/>
            <person name="Young L.Y."/>
            <person name="Zylstra G.J."/>
            <person name="Wawrik B."/>
        </authorList>
    </citation>
    <scope>NUCLEOTIDE SEQUENCE [LARGE SCALE GENOMIC DNA]</scope>
    <source>
        <strain evidence="2 3">AK-01</strain>
    </source>
</reference>
<dbReference type="KEGG" id="dal:Dalk_1160"/>
<gene>
    <name evidence="2" type="ordered locus">Dalk_1160</name>
</gene>
<dbReference type="HOGENOM" id="CLU_116276_1_2_7"/>
<keyword evidence="3" id="KW-1185">Reference proteome</keyword>
<organism evidence="2 3">
    <name type="scientific">Desulfatibacillum aliphaticivorans</name>
    <dbReference type="NCBI Taxonomy" id="218208"/>
    <lineage>
        <taxon>Bacteria</taxon>
        <taxon>Pseudomonadati</taxon>
        <taxon>Thermodesulfobacteriota</taxon>
        <taxon>Desulfobacteria</taxon>
        <taxon>Desulfobacterales</taxon>
        <taxon>Desulfatibacillaceae</taxon>
        <taxon>Desulfatibacillum</taxon>
    </lineage>
</organism>
<protein>
    <submittedName>
        <fullName evidence="2">Dehydratase</fullName>
    </submittedName>
</protein>
<feature type="domain" description="FAS1-like dehydratase" evidence="1">
    <location>
        <begin position="8"/>
        <end position="140"/>
    </location>
</feature>
<dbReference type="RefSeq" id="WP_012610300.1">
    <property type="nucleotide sequence ID" value="NC_011768.1"/>
</dbReference>
<sequence length="154" mass="16882">MIDKNMAGKSLGFFKFPVERGKIKEFVKATGNADPLHLDLEYAKNAGFGNVIMPLTFPGTFTFHMPSEDAVMDAMNELGMDPGRSVHGETEFIQHRPVLAGETLNVEMSVGNIDEKQGGRGGTMTFVEILLQFKDSSGLPALQMKNIFIEKSAI</sequence>
<dbReference type="PIRSF" id="PIRSF018072">
    <property type="entry name" value="UCP018072"/>
    <property type="match status" value="1"/>
</dbReference>
<evidence type="ECO:0000259" key="1">
    <source>
        <dbReference type="Pfam" id="PF13452"/>
    </source>
</evidence>
<dbReference type="eggNOG" id="COG2030">
    <property type="taxonomic scope" value="Bacteria"/>
</dbReference>
<dbReference type="CDD" id="cd03441">
    <property type="entry name" value="R_hydratase_like"/>
    <property type="match status" value="1"/>
</dbReference>
<dbReference type="InterPro" id="IPR029069">
    <property type="entry name" value="HotDog_dom_sf"/>
</dbReference>
<dbReference type="Pfam" id="PF13452">
    <property type="entry name" value="FAS1_DH_region"/>
    <property type="match status" value="1"/>
</dbReference>
<evidence type="ECO:0000313" key="2">
    <source>
        <dbReference type="EMBL" id="ACL02863.1"/>
    </source>
</evidence>